<dbReference type="STRING" id="1178825.SAMN05216261_0546"/>
<keyword evidence="2" id="KW-1185">Reference proteome</keyword>
<protein>
    <recommendedName>
        <fullName evidence="3">TonB protein C-terminal</fullName>
    </recommendedName>
</protein>
<gene>
    <name evidence="1" type="ORF">SAMN05216261_0546</name>
</gene>
<organism evidence="1 2">
    <name type="scientific">Algibacter luteus</name>
    <dbReference type="NCBI Taxonomy" id="1178825"/>
    <lineage>
        <taxon>Bacteria</taxon>
        <taxon>Pseudomonadati</taxon>
        <taxon>Bacteroidota</taxon>
        <taxon>Flavobacteriia</taxon>
        <taxon>Flavobacteriales</taxon>
        <taxon>Flavobacteriaceae</taxon>
        <taxon>Algibacter</taxon>
    </lineage>
</organism>
<evidence type="ECO:0000313" key="2">
    <source>
        <dbReference type="Proteomes" id="UP000184396"/>
    </source>
</evidence>
<evidence type="ECO:0008006" key="3">
    <source>
        <dbReference type="Google" id="ProtNLM"/>
    </source>
</evidence>
<dbReference type="OrthoDB" id="1191002at2"/>
<dbReference type="RefSeq" id="WP_019386120.1">
    <property type="nucleotide sequence ID" value="NZ_ALIH01000001.1"/>
</dbReference>
<evidence type="ECO:0000313" key="1">
    <source>
        <dbReference type="EMBL" id="SHI38364.1"/>
    </source>
</evidence>
<accession>A0A1M6APD4</accession>
<proteinExistence type="predicted"/>
<dbReference type="EMBL" id="FQYK01000001">
    <property type="protein sequence ID" value="SHI38364.1"/>
    <property type="molecule type" value="Genomic_DNA"/>
</dbReference>
<dbReference type="Proteomes" id="UP000184396">
    <property type="component" value="Unassembled WGS sequence"/>
</dbReference>
<dbReference type="AlphaFoldDB" id="A0A1M6APD4"/>
<reference evidence="1 2" key="1">
    <citation type="submission" date="2016-11" db="EMBL/GenBank/DDBJ databases">
        <authorList>
            <person name="Jaros S."/>
            <person name="Januszkiewicz K."/>
            <person name="Wedrychowicz H."/>
        </authorList>
    </citation>
    <scope>NUCLEOTIDE SEQUENCE [LARGE SCALE GENOMIC DNA]</scope>
    <source>
        <strain evidence="1 2">CGMCC 1.12213</strain>
    </source>
</reference>
<sequence>MRNLLVLIVILSCTSCEYFNVKKTSSEAILNEELQTFNWNDVDEYPNFSACDSSETKAEKTRCFQQTITTTIANFLEAERIVVSEDIHDTLMLKFIVSQKGELALIHAKIDSLTLQEIPNIKDLLENSLDSLPKLFPAIKRGQQVTTEFKIPVVIQVN</sequence>
<dbReference type="eggNOG" id="ENOG50321V6">
    <property type="taxonomic scope" value="Bacteria"/>
</dbReference>
<name>A0A1M6APD4_9FLAO</name>